<feature type="transmembrane region" description="Helical" evidence="8">
    <location>
        <begin position="7"/>
        <end position="30"/>
    </location>
</feature>
<dbReference type="PANTHER" id="PTHR43357:SF4">
    <property type="entry name" value="INNER MEMBRANE ABC TRANSPORTER PERMEASE PROTEIN YDCV"/>
    <property type="match status" value="1"/>
</dbReference>
<dbReference type="AlphaFoldDB" id="A0A5P0ZG52"/>
<feature type="transmembrane region" description="Helical" evidence="8">
    <location>
        <begin position="129"/>
        <end position="150"/>
    </location>
</feature>
<feature type="transmembrane region" description="Helical" evidence="8">
    <location>
        <begin position="229"/>
        <end position="254"/>
    </location>
</feature>
<evidence type="ECO:0000256" key="5">
    <source>
        <dbReference type="ARBA" id="ARBA00022692"/>
    </source>
</evidence>
<keyword evidence="3" id="KW-1003">Cell membrane</keyword>
<name>A0A5P0ZG52_9LACO</name>
<feature type="transmembrane region" description="Helical" evidence="8">
    <location>
        <begin position="97"/>
        <end position="117"/>
    </location>
</feature>
<dbReference type="PANTHER" id="PTHR43357">
    <property type="entry name" value="INNER MEMBRANE ABC TRANSPORTER PERMEASE PROTEIN YDCV"/>
    <property type="match status" value="1"/>
</dbReference>
<dbReference type="EMBL" id="VDFM01000002">
    <property type="protein sequence ID" value="MQS52012.1"/>
    <property type="molecule type" value="Genomic_DNA"/>
</dbReference>
<protein>
    <submittedName>
        <fullName evidence="10">ABC transporter permease subunit</fullName>
    </submittedName>
</protein>
<evidence type="ECO:0000313" key="10">
    <source>
        <dbReference type="EMBL" id="MQS52012.1"/>
    </source>
</evidence>
<comment type="caution">
    <text evidence="10">The sequence shown here is derived from an EMBL/GenBank/DDBJ whole genome shotgun (WGS) entry which is preliminary data.</text>
</comment>
<gene>
    <name evidence="10" type="ORF">FHL02_03140</name>
</gene>
<dbReference type="SUPFAM" id="SSF161098">
    <property type="entry name" value="MetI-like"/>
    <property type="match status" value="1"/>
</dbReference>
<evidence type="ECO:0000259" key="9">
    <source>
        <dbReference type="PROSITE" id="PS50928"/>
    </source>
</evidence>
<keyword evidence="5 8" id="KW-0812">Transmembrane</keyword>
<reference evidence="10 11" key="1">
    <citation type="journal article" date="2019" name="Syst. Appl. Microbiol.">
        <title>Polyphasic characterization of two novel Lactobacillus spp. isolated from blown salami packages: Description of Lactobacillus halodurans sp. nov. and Lactobacillus salsicarnum sp. nov.</title>
        <authorList>
            <person name="Schuster J.A."/>
            <person name="Klingl A."/>
            <person name="Vogel R.F."/>
            <person name="Ehrmann M.A."/>
        </authorList>
    </citation>
    <scope>NUCLEOTIDE SEQUENCE [LARGE SCALE GENOMIC DNA]</scope>
    <source>
        <strain evidence="10 11">TMW 1.2118</strain>
    </source>
</reference>
<comment type="similarity">
    <text evidence="8">Belongs to the binding-protein-dependent transport system permease family.</text>
</comment>
<feature type="domain" description="ABC transmembrane type-1" evidence="9">
    <location>
        <begin position="62"/>
        <end position="250"/>
    </location>
</feature>
<organism evidence="10 11">
    <name type="scientific">Companilactobacillus mishanensis</name>
    <dbReference type="NCBI Taxonomy" id="2486008"/>
    <lineage>
        <taxon>Bacteria</taxon>
        <taxon>Bacillati</taxon>
        <taxon>Bacillota</taxon>
        <taxon>Bacilli</taxon>
        <taxon>Lactobacillales</taxon>
        <taxon>Lactobacillaceae</taxon>
        <taxon>Companilactobacillus</taxon>
    </lineage>
</organism>
<evidence type="ECO:0000256" key="4">
    <source>
        <dbReference type="ARBA" id="ARBA00022519"/>
    </source>
</evidence>
<keyword evidence="2 8" id="KW-0813">Transport</keyword>
<keyword evidence="6 8" id="KW-1133">Transmembrane helix</keyword>
<dbReference type="RefSeq" id="WP_153382267.1">
    <property type="nucleotide sequence ID" value="NZ_VDFM01000002.1"/>
</dbReference>
<dbReference type="GO" id="GO:0005886">
    <property type="term" value="C:plasma membrane"/>
    <property type="evidence" value="ECO:0007669"/>
    <property type="project" value="UniProtKB-SubCell"/>
</dbReference>
<dbReference type="Proteomes" id="UP000380386">
    <property type="component" value="Unassembled WGS sequence"/>
</dbReference>
<feature type="transmembrane region" description="Helical" evidence="8">
    <location>
        <begin position="66"/>
        <end position="90"/>
    </location>
</feature>
<evidence type="ECO:0000256" key="1">
    <source>
        <dbReference type="ARBA" id="ARBA00004429"/>
    </source>
</evidence>
<evidence type="ECO:0000256" key="3">
    <source>
        <dbReference type="ARBA" id="ARBA00022475"/>
    </source>
</evidence>
<evidence type="ECO:0000256" key="2">
    <source>
        <dbReference type="ARBA" id="ARBA00022448"/>
    </source>
</evidence>
<dbReference type="Gene3D" id="1.10.3720.10">
    <property type="entry name" value="MetI-like"/>
    <property type="match status" value="1"/>
</dbReference>
<evidence type="ECO:0000313" key="11">
    <source>
        <dbReference type="Proteomes" id="UP000380386"/>
    </source>
</evidence>
<feature type="transmembrane region" description="Helical" evidence="8">
    <location>
        <begin position="190"/>
        <end position="209"/>
    </location>
</feature>
<dbReference type="GO" id="GO:0055085">
    <property type="term" value="P:transmembrane transport"/>
    <property type="evidence" value="ECO:0007669"/>
    <property type="project" value="InterPro"/>
</dbReference>
<dbReference type="OrthoDB" id="9782004at2"/>
<proteinExistence type="inferred from homology"/>
<accession>A0A5P0ZG52</accession>
<dbReference type="InterPro" id="IPR000515">
    <property type="entry name" value="MetI-like"/>
</dbReference>
<dbReference type="CDD" id="cd06261">
    <property type="entry name" value="TM_PBP2"/>
    <property type="match status" value="1"/>
</dbReference>
<evidence type="ECO:0000256" key="8">
    <source>
        <dbReference type="RuleBase" id="RU363032"/>
    </source>
</evidence>
<keyword evidence="7 8" id="KW-0472">Membrane</keyword>
<keyword evidence="4" id="KW-0997">Cell inner membrane</keyword>
<comment type="subcellular location">
    <subcellularLocation>
        <location evidence="1">Cell inner membrane</location>
        <topology evidence="1">Multi-pass membrane protein</topology>
    </subcellularLocation>
    <subcellularLocation>
        <location evidence="8">Cell membrane</location>
        <topology evidence="8">Multi-pass membrane protein</topology>
    </subcellularLocation>
</comment>
<evidence type="ECO:0000256" key="7">
    <source>
        <dbReference type="ARBA" id="ARBA00023136"/>
    </source>
</evidence>
<evidence type="ECO:0000256" key="6">
    <source>
        <dbReference type="ARBA" id="ARBA00022989"/>
    </source>
</evidence>
<dbReference type="InterPro" id="IPR035906">
    <property type="entry name" value="MetI-like_sf"/>
</dbReference>
<sequence>MRRLNRYLIFMISLLVILMPLLVIIVLSAGTNWHYPDLWPQTFNMKYVFKMLFSNHELLSSLSSSITLAIGTVILTLVIAYPTAIALSYYDFKGKSFLNVLIYLPLIIPSIAVLTNMDFVMIKFGLEGSYFGVVAVHTLFALPYAIKLLVDNLSVLKNKYELASLNLGASSRQTFIHVTLPLSRLGLQGAVMMSYIISMTQYLGTLLIGNGNFLTLSVRMFPFTQSGKYQIAAIYAIMFMLVTLIPLYIIDVLITPRRKEVRAE</sequence>
<dbReference type="PROSITE" id="PS50928">
    <property type="entry name" value="ABC_TM1"/>
    <property type="match status" value="1"/>
</dbReference>
<dbReference type="Pfam" id="PF00528">
    <property type="entry name" value="BPD_transp_1"/>
    <property type="match status" value="1"/>
</dbReference>